<dbReference type="Proteomes" id="UP001500909">
    <property type="component" value="Unassembled WGS sequence"/>
</dbReference>
<organism evidence="2 3">
    <name type="scientific">Streptomyces olivaceiscleroticus</name>
    <dbReference type="NCBI Taxonomy" id="68245"/>
    <lineage>
        <taxon>Bacteria</taxon>
        <taxon>Bacillati</taxon>
        <taxon>Actinomycetota</taxon>
        <taxon>Actinomycetes</taxon>
        <taxon>Kitasatosporales</taxon>
        <taxon>Streptomycetaceae</taxon>
        <taxon>Streptomyces</taxon>
    </lineage>
</organism>
<reference evidence="2 3" key="1">
    <citation type="journal article" date="2019" name="Int. J. Syst. Evol. Microbiol.">
        <title>The Global Catalogue of Microorganisms (GCM) 10K type strain sequencing project: providing services to taxonomists for standard genome sequencing and annotation.</title>
        <authorList>
            <consortium name="The Broad Institute Genomics Platform"/>
            <consortium name="The Broad Institute Genome Sequencing Center for Infectious Disease"/>
            <person name="Wu L."/>
            <person name="Ma J."/>
        </authorList>
    </citation>
    <scope>NUCLEOTIDE SEQUENCE [LARGE SCALE GENOMIC DNA]</scope>
    <source>
        <strain evidence="2 3">JCM 4805</strain>
    </source>
</reference>
<keyword evidence="3" id="KW-1185">Reference proteome</keyword>
<gene>
    <name evidence="2" type="ORF">GCM10010361_14920</name>
</gene>
<evidence type="ECO:0000256" key="1">
    <source>
        <dbReference type="SAM" id="MobiDB-lite"/>
    </source>
</evidence>
<evidence type="ECO:0000313" key="2">
    <source>
        <dbReference type="EMBL" id="GAA0451853.1"/>
    </source>
</evidence>
<feature type="region of interest" description="Disordered" evidence="1">
    <location>
        <begin position="87"/>
        <end position="153"/>
    </location>
</feature>
<feature type="compositionally biased region" description="Low complexity" evidence="1">
    <location>
        <begin position="120"/>
        <end position="140"/>
    </location>
</feature>
<comment type="caution">
    <text evidence="2">The sequence shown here is derived from an EMBL/GenBank/DDBJ whole genome shotgun (WGS) entry which is preliminary data.</text>
</comment>
<protein>
    <submittedName>
        <fullName evidence="2">Uncharacterized protein</fullName>
    </submittedName>
</protein>
<name>A0ABN0ZLF8_9ACTN</name>
<proteinExistence type="predicted"/>
<evidence type="ECO:0000313" key="3">
    <source>
        <dbReference type="Proteomes" id="UP001500909"/>
    </source>
</evidence>
<sequence>MPGPRRDRKDDPHALLSALHYLHQRAGSPSPWAIAVSSSHTLNQEAITAALEGSILLPWEDTQRLIHVLDGEPAYFEPLWQAAAHQPVTPHRSPPSPTQPCRCGTAAGKSRPSPCGHAAGGTTSRRTARTAPGPARTCRPVPGSPSSGCPDVTRGVQTAEWVRSREAAAMGQGWSSNWRPCMPRMFTSDDGTGR</sequence>
<accession>A0ABN0ZLF8</accession>
<dbReference type="EMBL" id="BAAABY010000009">
    <property type="protein sequence ID" value="GAA0451853.1"/>
    <property type="molecule type" value="Genomic_DNA"/>
</dbReference>